<evidence type="ECO:0000256" key="7">
    <source>
        <dbReference type="ARBA" id="ARBA00022741"/>
    </source>
</evidence>
<keyword evidence="7" id="KW-0547">Nucleotide-binding</keyword>
<keyword evidence="18" id="KW-1185">Reference proteome</keyword>
<dbReference type="PROSITE" id="PS00211">
    <property type="entry name" value="ABC_TRANSPORTER_1"/>
    <property type="match status" value="1"/>
</dbReference>
<dbReference type="GO" id="GO:0055085">
    <property type="term" value="P:transmembrane transport"/>
    <property type="evidence" value="ECO:0007669"/>
    <property type="project" value="UniProtKB-ARBA"/>
</dbReference>
<dbReference type="CDD" id="cd03257">
    <property type="entry name" value="ABC_NikE_OppD_transporters"/>
    <property type="match status" value="1"/>
</dbReference>
<evidence type="ECO:0000256" key="14">
    <source>
        <dbReference type="ARBA" id="ARBA00041187"/>
    </source>
</evidence>
<keyword evidence="4" id="KW-0813">Transport</keyword>
<dbReference type="AlphaFoldDB" id="A0A4R1K1S5"/>
<dbReference type="InterPro" id="IPR003439">
    <property type="entry name" value="ABC_transporter-like_ATP-bd"/>
</dbReference>
<feature type="domain" description="ABC transporter" evidence="16">
    <location>
        <begin position="6"/>
        <end position="230"/>
    </location>
</feature>
<dbReference type="PANTHER" id="PTHR43776">
    <property type="entry name" value="TRANSPORT ATP-BINDING PROTEIN"/>
    <property type="match status" value="1"/>
</dbReference>
<dbReference type="EC" id="7.4.2.10" evidence="13"/>
<dbReference type="Proteomes" id="UP000295565">
    <property type="component" value="Unassembled WGS sequence"/>
</dbReference>
<keyword evidence="5" id="KW-1003">Cell membrane</keyword>
<evidence type="ECO:0000256" key="13">
    <source>
        <dbReference type="ARBA" id="ARBA00039050"/>
    </source>
</evidence>
<evidence type="ECO:0000256" key="2">
    <source>
        <dbReference type="ARBA" id="ARBA00004533"/>
    </source>
</evidence>
<dbReference type="SUPFAM" id="SSF52540">
    <property type="entry name" value="P-loop containing nucleoside triphosphate hydrolases"/>
    <property type="match status" value="1"/>
</dbReference>
<evidence type="ECO:0000256" key="10">
    <source>
        <dbReference type="ARBA" id="ARBA00023136"/>
    </source>
</evidence>
<evidence type="ECO:0000313" key="18">
    <source>
        <dbReference type="Proteomes" id="UP000295565"/>
    </source>
</evidence>
<sequence length="230" mass="25873">MNQLELTHVNVTHVMGHQRNTVVHNVSFSVESGECFGLVGPSGCGKSSLLWVLAGLNPHWDGQIKMRGQPLKAGKPFTGKLRRQVQMVFQDPYASLHPKHRLRRTLSEPLKRLGIKDIDDRLDQGFKQVGLTSEMIDRYPHQLSGGQRQRVAIVRALLLEPELLLLDEPTSALDMSVQAEILNLLNELKSRHHLSMILVSHDPDVIDYMCDHAAVMQAGRIAQLHDYADE</sequence>
<dbReference type="OrthoDB" id="9784450at2"/>
<name>A0A4R1K1S5_9GAMM</name>
<dbReference type="InterPro" id="IPR027417">
    <property type="entry name" value="P-loop_NTPase"/>
</dbReference>
<keyword evidence="8 17" id="KW-0067">ATP-binding</keyword>
<comment type="function">
    <text evidence="11">Part of the ABC transporter complex GsiABCD involved in glutathione import. Responsible for energy coupling to the transport system.</text>
</comment>
<keyword evidence="6" id="KW-0997">Cell inner membrane</keyword>
<dbReference type="GO" id="GO:0005886">
    <property type="term" value="C:plasma membrane"/>
    <property type="evidence" value="ECO:0007669"/>
    <property type="project" value="UniProtKB-SubCell"/>
</dbReference>
<dbReference type="Pfam" id="PF00005">
    <property type="entry name" value="ABC_tran"/>
    <property type="match status" value="1"/>
</dbReference>
<evidence type="ECO:0000256" key="8">
    <source>
        <dbReference type="ARBA" id="ARBA00022840"/>
    </source>
</evidence>
<dbReference type="Gene3D" id="3.40.50.300">
    <property type="entry name" value="P-loop containing nucleotide triphosphate hydrolases"/>
    <property type="match status" value="1"/>
</dbReference>
<comment type="catalytic activity">
    <reaction evidence="15">
        <text>glutathione(out) + ATP + H2O = glutathione(in) + ADP + phosphate + H(+)</text>
        <dbReference type="Rhea" id="RHEA:29791"/>
        <dbReference type="ChEBI" id="CHEBI:15377"/>
        <dbReference type="ChEBI" id="CHEBI:15378"/>
        <dbReference type="ChEBI" id="CHEBI:30616"/>
        <dbReference type="ChEBI" id="CHEBI:43474"/>
        <dbReference type="ChEBI" id="CHEBI:57925"/>
        <dbReference type="ChEBI" id="CHEBI:456216"/>
        <dbReference type="EC" id="7.4.2.10"/>
    </reaction>
</comment>
<dbReference type="PROSITE" id="PS50893">
    <property type="entry name" value="ABC_TRANSPORTER_2"/>
    <property type="match status" value="1"/>
</dbReference>
<dbReference type="InterPro" id="IPR050319">
    <property type="entry name" value="ABC_transp_ATP-bind"/>
</dbReference>
<dbReference type="PANTHER" id="PTHR43776:SF15">
    <property type="entry name" value="GLUTATHIONE IMPORT ATP-BINDING PROTEIN GSIA"/>
    <property type="match status" value="1"/>
</dbReference>
<organism evidence="17 18">
    <name type="scientific">Celerinatantimonas diazotrophica</name>
    <dbReference type="NCBI Taxonomy" id="412034"/>
    <lineage>
        <taxon>Bacteria</taxon>
        <taxon>Pseudomonadati</taxon>
        <taxon>Pseudomonadota</taxon>
        <taxon>Gammaproteobacteria</taxon>
        <taxon>Celerinatantimonadaceae</taxon>
        <taxon>Celerinatantimonas</taxon>
    </lineage>
</organism>
<comment type="similarity">
    <text evidence="12">Belongs to the ABC transporter superfamily. Glutathione importer (TC 3.A.1.5.11) family.</text>
</comment>
<dbReference type="InterPro" id="IPR003593">
    <property type="entry name" value="AAA+_ATPase"/>
</dbReference>
<dbReference type="EMBL" id="SMGD01000012">
    <property type="protein sequence ID" value="TCK57922.1"/>
    <property type="molecule type" value="Genomic_DNA"/>
</dbReference>
<evidence type="ECO:0000256" key="12">
    <source>
        <dbReference type="ARBA" id="ARBA00038416"/>
    </source>
</evidence>
<keyword evidence="9" id="KW-1278">Translocase</keyword>
<keyword evidence="10" id="KW-0472">Membrane</keyword>
<comment type="subunit">
    <text evidence="3">The complex is composed of two ATP-binding proteins (GsiA), two transmembrane proteins (GsiC and GsiD) and a solute-binding protein (GsiB).</text>
</comment>
<evidence type="ECO:0000256" key="6">
    <source>
        <dbReference type="ARBA" id="ARBA00022519"/>
    </source>
</evidence>
<comment type="subcellular location">
    <subcellularLocation>
        <location evidence="2">Cell inner membrane</location>
    </subcellularLocation>
    <subcellularLocation>
        <location evidence="1">Membrane</location>
        <topology evidence="1">Peripheral membrane protein</topology>
    </subcellularLocation>
</comment>
<dbReference type="SMART" id="SM00382">
    <property type="entry name" value="AAA"/>
    <property type="match status" value="1"/>
</dbReference>
<accession>A0A4R1K1S5</accession>
<evidence type="ECO:0000259" key="16">
    <source>
        <dbReference type="PROSITE" id="PS50893"/>
    </source>
</evidence>
<evidence type="ECO:0000256" key="9">
    <source>
        <dbReference type="ARBA" id="ARBA00022967"/>
    </source>
</evidence>
<proteinExistence type="inferred from homology"/>
<protein>
    <recommendedName>
        <fullName evidence="14">Glutathione import ATP-binding protein GsiA</fullName>
        <ecNumber evidence="13">7.4.2.10</ecNumber>
    </recommendedName>
</protein>
<dbReference type="RefSeq" id="WP_131912451.1">
    <property type="nucleotide sequence ID" value="NZ_OU594967.1"/>
</dbReference>
<dbReference type="GO" id="GO:0016887">
    <property type="term" value="F:ATP hydrolysis activity"/>
    <property type="evidence" value="ECO:0007669"/>
    <property type="project" value="InterPro"/>
</dbReference>
<dbReference type="InterPro" id="IPR017871">
    <property type="entry name" value="ABC_transporter-like_CS"/>
</dbReference>
<comment type="caution">
    <text evidence="17">The sequence shown here is derived from an EMBL/GenBank/DDBJ whole genome shotgun (WGS) entry which is preliminary data.</text>
</comment>
<dbReference type="GO" id="GO:0005524">
    <property type="term" value="F:ATP binding"/>
    <property type="evidence" value="ECO:0007669"/>
    <property type="project" value="UniProtKB-KW"/>
</dbReference>
<gene>
    <name evidence="17" type="ORF">EV690_1624</name>
</gene>
<evidence type="ECO:0000256" key="4">
    <source>
        <dbReference type="ARBA" id="ARBA00022448"/>
    </source>
</evidence>
<evidence type="ECO:0000256" key="15">
    <source>
        <dbReference type="ARBA" id="ARBA00047640"/>
    </source>
</evidence>
<reference evidence="17 18" key="1">
    <citation type="submission" date="2019-03" db="EMBL/GenBank/DDBJ databases">
        <title>Genomic Encyclopedia of Type Strains, Phase IV (KMG-IV): sequencing the most valuable type-strain genomes for metagenomic binning, comparative biology and taxonomic classification.</title>
        <authorList>
            <person name="Goeker M."/>
        </authorList>
    </citation>
    <scope>NUCLEOTIDE SEQUENCE [LARGE SCALE GENOMIC DNA]</scope>
    <source>
        <strain evidence="17 18">DSM 18577</strain>
    </source>
</reference>
<evidence type="ECO:0000313" key="17">
    <source>
        <dbReference type="EMBL" id="TCK57922.1"/>
    </source>
</evidence>
<evidence type="ECO:0000256" key="3">
    <source>
        <dbReference type="ARBA" id="ARBA00011469"/>
    </source>
</evidence>
<evidence type="ECO:0000256" key="5">
    <source>
        <dbReference type="ARBA" id="ARBA00022475"/>
    </source>
</evidence>
<evidence type="ECO:0000256" key="1">
    <source>
        <dbReference type="ARBA" id="ARBA00004170"/>
    </source>
</evidence>
<evidence type="ECO:0000256" key="11">
    <source>
        <dbReference type="ARBA" id="ARBA00037530"/>
    </source>
</evidence>